<feature type="transmembrane region" description="Helical" evidence="1">
    <location>
        <begin position="203"/>
        <end position="218"/>
    </location>
</feature>
<reference evidence="3" key="1">
    <citation type="journal article" date="2019" name="Int. J. Syst. Evol. Microbiol.">
        <title>The Global Catalogue of Microorganisms (GCM) 10K type strain sequencing project: providing services to taxonomists for standard genome sequencing and annotation.</title>
        <authorList>
            <consortium name="The Broad Institute Genomics Platform"/>
            <consortium name="The Broad Institute Genome Sequencing Center for Infectious Disease"/>
            <person name="Wu L."/>
            <person name="Ma J."/>
        </authorList>
    </citation>
    <scope>NUCLEOTIDE SEQUENCE [LARGE SCALE GENOMIC DNA]</scope>
    <source>
        <strain evidence="3">CCM 8925</strain>
    </source>
</reference>
<protein>
    <recommendedName>
        <fullName evidence="4">Glycosyltransferase RgtA/B/C/D-like domain-containing protein</fullName>
    </recommendedName>
</protein>
<feature type="transmembrane region" description="Helical" evidence="1">
    <location>
        <begin position="431"/>
        <end position="450"/>
    </location>
</feature>
<keyword evidence="1" id="KW-0472">Membrane</keyword>
<feature type="transmembrane region" description="Helical" evidence="1">
    <location>
        <begin position="270"/>
        <end position="288"/>
    </location>
</feature>
<gene>
    <name evidence="2" type="ORF">ACFQZ7_00815</name>
</gene>
<feature type="transmembrane region" description="Helical" evidence="1">
    <location>
        <begin position="36"/>
        <end position="56"/>
    </location>
</feature>
<dbReference type="Proteomes" id="UP001597104">
    <property type="component" value="Unassembled WGS sequence"/>
</dbReference>
<keyword evidence="3" id="KW-1185">Reference proteome</keyword>
<dbReference type="EMBL" id="JBHTIO010000001">
    <property type="protein sequence ID" value="MFD0896283.1"/>
    <property type="molecule type" value="Genomic_DNA"/>
</dbReference>
<feature type="transmembrane region" description="Helical" evidence="1">
    <location>
        <begin position="68"/>
        <end position="90"/>
    </location>
</feature>
<comment type="caution">
    <text evidence="2">The sequence shown here is derived from an EMBL/GenBank/DDBJ whole genome shotgun (WGS) entry which is preliminary data.</text>
</comment>
<feature type="transmembrane region" description="Helical" evidence="1">
    <location>
        <begin position="402"/>
        <end position="424"/>
    </location>
</feature>
<sequence>MQITKLLRGAAVFGFSGLALISTLFALGVTAKVTQLTAGLTLVGAVLLFLLLKLGLNWLLTCRAIVQRYLLADLLVLIGLIQVLVATNFVDYGRADSFFVRNQAVSLAAHGTTWAHYFYVYSNNVNLALFESRLVELAHWLHFTDPWILINLLQFLWIDVALFAGLKILSFWRLPQLKIPFALLWLFAVPLYAYGVYIYSNSLVLPLPLLIVALWLWWQRSQVRIIPAALLVSSLVFGVLIKPNMIVAVIAFLLLLLGAAMQRRLTKRTLLAWVCGLLLTLGVALSLMTTAARLSGYKSEPDQALPFTSWIAMGLNQKTNGEYNYRDAHRQMQLPIKRQKVVSESKLIQKRLRRMGFKGLTQHLGAKAMIFLTDGTFGSFHLTSQWQREPQWYFQHQAKIKLALTLWTQTMYGTALLSCARLFIRKKRLAANPFLLLFMLGLACFHIVFWEVETRYALPLLPIFLLWATVGQTQTAPLGQKIARSFSLRSLIVISASLLALGLADQVLRTKTKVQLVSEQGNGKYFDNLQQVIPPHGQLQTKILTATANSVLVLQPSGQLGGRVHIILKNEAHVLSNITGDAKLLSKIHYPTQEPGTLELSIQNISEQAVGYGDAQSSYPIARYHIAGSQNTYLRYYIKQT</sequence>
<accession>A0ABW3E7P6</accession>
<feature type="transmembrane region" description="Helical" evidence="1">
    <location>
        <begin position="147"/>
        <end position="169"/>
    </location>
</feature>
<evidence type="ECO:0000313" key="2">
    <source>
        <dbReference type="EMBL" id="MFD0896283.1"/>
    </source>
</evidence>
<dbReference type="RefSeq" id="WP_137636722.1">
    <property type="nucleotide sequence ID" value="NZ_BJDN01000002.1"/>
</dbReference>
<proteinExistence type="predicted"/>
<keyword evidence="1" id="KW-1133">Transmembrane helix</keyword>
<evidence type="ECO:0000256" key="1">
    <source>
        <dbReference type="SAM" id="Phobius"/>
    </source>
</evidence>
<evidence type="ECO:0000313" key="3">
    <source>
        <dbReference type="Proteomes" id="UP001597104"/>
    </source>
</evidence>
<feature type="transmembrane region" description="Helical" evidence="1">
    <location>
        <begin position="230"/>
        <end position="258"/>
    </location>
</feature>
<keyword evidence="1" id="KW-0812">Transmembrane</keyword>
<organism evidence="2 3">
    <name type="scientific">Loigolactobacillus binensis</name>
    <dbReference type="NCBI Taxonomy" id="2559922"/>
    <lineage>
        <taxon>Bacteria</taxon>
        <taxon>Bacillati</taxon>
        <taxon>Bacillota</taxon>
        <taxon>Bacilli</taxon>
        <taxon>Lactobacillales</taxon>
        <taxon>Lactobacillaceae</taxon>
        <taxon>Loigolactobacillus</taxon>
    </lineage>
</organism>
<name>A0ABW3E7P6_9LACO</name>
<evidence type="ECO:0008006" key="4">
    <source>
        <dbReference type="Google" id="ProtNLM"/>
    </source>
</evidence>